<evidence type="ECO:0000313" key="2">
    <source>
        <dbReference type="Proteomes" id="UP000397656"/>
    </source>
</evidence>
<proteinExistence type="predicted"/>
<evidence type="ECO:0000313" key="1">
    <source>
        <dbReference type="EMBL" id="QOT78695.1"/>
    </source>
</evidence>
<dbReference type="RefSeq" id="WP_170302024.1">
    <property type="nucleotide sequence ID" value="NZ_CP062803.1"/>
</dbReference>
<protein>
    <submittedName>
        <fullName evidence="1">Uncharacterized protein</fullName>
    </submittedName>
</protein>
<dbReference type="Proteomes" id="UP000397656">
    <property type="component" value="Chromosome 1"/>
</dbReference>
<accession>A0A7M2H2B4</accession>
<reference evidence="1 2" key="1">
    <citation type="submission" date="2020-10" db="EMBL/GenBank/DDBJ databases">
        <title>Complete genome sequence of Cupriavidus basilensis CCUG 49340T.</title>
        <authorList>
            <person name="Salva-Serra F."/>
            <person name="Donoso R.A."/>
            <person name="Cho K.H."/>
            <person name="Yoo J.A."/>
            <person name="Lee K."/>
            <person name="Yoon S.-H."/>
            <person name="Perez-Pantoja D."/>
            <person name="Moore E.R.B."/>
        </authorList>
    </citation>
    <scope>NUCLEOTIDE SEQUENCE [LARGE SCALE GENOMIC DNA]</scope>
    <source>
        <strain evidence="2">CCUG 49340</strain>
    </source>
</reference>
<name>A0A7M2H2B4_9BURK</name>
<gene>
    <name evidence="1" type="ORF">F7R26_011310</name>
</gene>
<dbReference type="AlphaFoldDB" id="A0A7M2H2B4"/>
<dbReference type="EMBL" id="CP062803">
    <property type="protein sequence ID" value="QOT78695.1"/>
    <property type="molecule type" value="Genomic_DNA"/>
</dbReference>
<sequence>MEDDDADLPLGQEVERFLLAAAPPAPVGGADEHAAFAQHMDSTGYQWEPAQDSEGEYEDAETRINFGCFQAGRAQSAPLTNEGGSEPVAEVVPCYTPSGRRVALNSEHQSLPIGTKLYATPAPSASPAAQEIIADFLERTGQYVTNDASREAALAEARAEGFAAGKAALQSSAIAQGCTRSHPHENMGAECAQKTIEARAANTRAQPSAKAQQVGVAEYCASCDDGLCQKGHGAQPSAKALTDAMRVLRQFNALITEREQELGGLSKEMQEIADQARALLAAEQPGEDVRDAVNRLSITASSAEIAPAARVVQASRLLQLERLARALNTDAKTHPLQPLARWVKFGPEAAFLASLSKPQQDQ</sequence>
<organism evidence="1 2">
    <name type="scientific">Cupriavidus basilensis</name>
    <dbReference type="NCBI Taxonomy" id="68895"/>
    <lineage>
        <taxon>Bacteria</taxon>
        <taxon>Pseudomonadati</taxon>
        <taxon>Pseudomonadota</taxon>
        <taxon>Betaproteobacteria</taxon>
        <taxon>Burkholderiales</taxon>
        <taxon>Burkholderiaceae</taxon>
        <taxon>Cupriavidus</taxon>
    </lineage>
</organism>
<dbReference type="GeneID" id="98401494"/>